<dbReference type="AlphaFoldDB" id="A0A9P4XV49"/>
<accession>A0A9P4XV49</accession>
<feature type="domain" description="TRF2-interacting telomeric protein/Rap1 C-terminal" evidence="2">
    <location>
        <begin position="326"/>
        <end position="431"/>
    </location>
</feature>
<name>A0A9P4XV49_CRYP1</name>
<protein>
    <recommendedName>
        <fullName evidence="2">TRF2-interacting telomeric protein/Rap1 C-terminal domain-containing protein</fullName>
    </recommendedName>
</protein>
<evidence type="ECO:0000256" key="1">
    <source>
        <dbReference type="SAM" id="MobiDB-lite"/>
    </source>
</evidence>
<feature type="compositionally biased region" description="Polar residues" evidence="1">
    <location>
        <begin position="240"/>
        <end position="252"/>
    </location>
</feature>
<dbReference type="GeneID" id="63840892"/>
<gene>
    <name evidence="3" type="ORF">M406DRAFT_357756</name>
</gene>
<dbReference type="RefSeq" id="XP_040772470.1">
    <property type="nucleotide sequence ID" value="XM_040923763.1"/>
</dbReference>
<dbReference type="Proteomes" id="UP000803844">
    <property type="component" value="Unassembled WGS sequence"/>
</dbReference>
<sequence length="438" mass="48281">MTAPYQPLAELSSPAYRSSPPLVGLKRSRQPSELLTSDLAYPSSPSQKRRRLDKNTVIPPTPEEKLMTSRGQLRRRTPQDGSSPFKSQAFTEDEIVEVSSAEDSDGLLDEEIQAGEEADQLPTNNISRRGVDNPVTRGSPVGTGHEQSDHDPIQEDEASPARFAPRRWIGSTGKQNGNIVSPTGQNRVMRADNNTPNLNSKYTANLVVPDTVTSRAPVNGHAKKRTLPPQYQRHTISDQNNTVQPVPQTNFSALGRPSGFPPTRTADKTMPPSGLSGGYTPGIARQAQPTFSASAPSQISSGHKATGIPEKSNFELHALNAQFYHFQALGYSEDHIVRAQNASTCQRGPMIVALDSLAHGRGIPENEPGVWSQRDIDDLDMIRAYERRQEKGQERAGRGDNGREKVSVWQAQHRLESKHGKKMIEYRNQFLDIMNRTG</sequence>
<feature type="region of interest" description="Disordered" evidence="1">
    <location>
        <begin position="240"/>
        <end position="306"/>
    </location>
</feature>
<reference evidence="3" key="1">
    <citation type="journal article" date="2020" name="Phytopathology">
        <title>Genome sequence of the chestnut blight fungus Cryphonectria parasitica EP155: A fundamental resource for an archetypical invasive plant pathogen.</title>
        <authorList>
            <person name="Crouch J.A."/>
            <person name="Dawe A."/>
            <person name="Aerts A."/>
            <person name="Barry K."/>
            <person name="Churchill A.C.L."/>
            <person name="Grimwood J."/>
            <person name="Hillman B."/>
            <person name="Milgroom M.G."/>
            <person name="Pangilinan J."/>
            <person name="Smith M."/>
            <person name="Salamov A."/>
            <person name="Schmutz J."/>
            <person name="Yadav J."/>
            <person name="Grigoriev I.V."/>
            <person name="Nuss D."/>
        </authorList>
    </citation>
    <scope>NUCLEOTIDE SEQUENCE</scope>
    <source>
        <strain evidence="3">EP155</strain>
    </source>
</reference>
<organism evidence="3 4">
    <name type="scientific">Cryphonectria parasitica (strain ATCC 38755 / EP155)</name>
    <dbReference type="NCBI Taxonomy" id="660469"/>
    <lineage>
        <taxon>Eukaryota</taxon>
        <taxon>Fungi</taxon>
        <taxon>Dikarya</taxon>
        <taxon>Ascomycota</taxon>
        <taxon>Pezizomycotina</taxon>
        <taxon>Sordariomycetes</taxon>
        <taxon>Sordariomycetidae</taxon>
        <taxon>Diaporthales</taxon>
        <taxon>Cryphonectriaceae</taxon>
        <taxon>Cryphonectria-Endothia species complex</taxon>
        <taxon>Cryphonectria</taxon>
    </lineage>
</organism>
<dbReference type="EMBL" id="MU032351">
    <property type="protein sequence ID" value="KAF3761491.1"/>
    <property type="molecule type" value="Genomic_DNA"/>
</dbReference>
<evidence type="ECO:0000259" key="2">
    <source>
        <dbReference type="Pfam" id="PF11626"/>
    </source>
</evidence>
<evidence type="ECO:0000313" key="3">
    <source>
        <dbReference type="EMBL" id="KAF3761491.1"/>
    </source>
</evidence>
<dbReference type="InterPro" id="IPR021661">
    <property type="entry name" value="Rap1_C"/>
</dbReference>
<evidence type="ECO:0000313" key="4">
    <source>
        <dbReference type="Proteomes" id="UP000803844"/>
    </source>
</evidence>
<dbReference type="OrthoDB" id="435460at2759"/>
<feature type="compositionally biased region" description="Acidic residues" evidence="1">
    <location>
        <begin position="91"/>
        <end position="119"/>
    </location>
</feature>
<feature type="compositionally biased region" description="Polar residues" evidence="1">
    <location>
        <begin position="79"/>
        <end position="90"/>
    </location>
</feature>
<feature type="compositionally biased region" description="Polar residues" evidence="1">
    <location>
        <begin position="287"/>
        <end position="303"/>
    </location>
</feature>
<proteinExistence type="predicted"/>
<keyword evidence="4" id="KW-1185">Reference proteome</keyword>
<comment type="caution">
    <text evidence="3">The sequence shown here is derived from an EMBL/GenBank/DDBJ whole genome shotgun (WGS) entry which is preliminary data.</text>
</comment>
<feature type="region of interest" description="Disordered" evidence="1">
    <location>
        <begin position="1"/>
        <end position="161"/>
    </location>
</feature>
<dbReference type="Pfam" id="PF11626">
    <property type="entry name" value="Rap1_C"/>
    <property type="match status" value="1"/>
</dbReference>